<evidence type="ECO:0000313" key="11">
    <source>
        <dbReference type="EMBL" id="ADB95426.1"/>
    </source>
</evidence>
<dbReference type="AlphaFoldDB" id="D3EPM6"/>
<evidence type="ECO:0000256" key="1">
    <source>
        <dbReference type="ARBA" id="ARBA00005790"/>
    </source>
</evidence>
<comment type="catalytic activity">
    <reaction evidence="9">
        <text>GMP + ATP = GDP + ADP</text>
        <dbReference type="Rhea" id="RHEA:20780"/>
        <dbReference type="ChEBI" id="CHEBI:30616"/>
        <dbReference type="ChEBI" id="CHEBI:58115"/>
        <dbReference type="ChEBI" id="CHEBI:58189"/>
        <dbReference type="ChEBI" id="CHEBI:456216"/>
        <dbReference type="EC" id="2.7.4.8"/>
    </reaction>
</comment>
<dbReference type="InterPro" id="IPR020590">
    <property type="entry name" value="Guanylate_kinase_CS"/>
</dbReference>
<feature type="domain" description="Guanylate kinase-like" evidence="10">
    <location>
        <begin position="3"/>
        <end position="181"/>
    </location>
</feature>
<dbReference type="HOGENOM" id="CLU_001715_1_2_3"/>
<evidence type="ECO:0000259" key="10">
    <source>
        <dbReference type="PROSITE" id="PS50052"/>
    </source>
</evidence>
<evidence type="ECO:0000256" key="4">
    <source>
        <dbReference type="ARBA" id="ARBA00022679"/>
    </source>
</evidence>
<accession>D3EPM6</accession>
<organism evidence="12">
    <name type="scientific">Atelocyanobacterium thalassa (isolate ALOHA)</name>
    <dbReference type="NCBI Taxonomy" id="1453429"/>
    <lineage>
        <taxon>Bacteria</taxon>
        <taxon>Bacillati</taxon>
        <taxon>Cyanobacteriota</taxon>
        <taxon>Cyanophyceae</taxon>
        <taxon>Oscillatoriophycideae</taxon>
        <taxon>Chroococcales</taxon>
        <taxon>Aphanothecaceae</taxon>
        <taxon>Candidatus Atelocyanobacterium</taxon>
        <taxon>Candidatus Atelocyanobacterium thalassae</taxon>
    </lineage>
</organism>
<dbReference type="PANTHER" id="PTHR23117:SF13">
    <property type="entry name" value="GUANYLATE KINASE"/>
    <property type="match status" value="1"/>
</dbReference>
<keyword evidence="5 9" id="KW-0547">Nucleotide-binding</keyword>
<comment type="function">
    <text evidence="9">Essential for recycling GMP and indirectly, cGMP.</text>
</comment>
<feature type="binding site" evidence="9">
    <location>
        <begin position="10"/>
        <end position="17"/>
    </location>
    <ligand>
        <name>ATP</name>
        <dbReference type="ChEBI" id="CHEBI:30616"/>
    </ligand>
</feature>
<dbReference type="InterPro" id="IPR017665">
    <property type="entry name" value="Guanylate_kinase"/>
</dbReference>
<dbReference type="EMBL" id="CP001842">
    <property type="protein sequence ID" value="ADB95426.1"/>
    <property type="molecule type" value="Genomic_DNA"/>
</dbReference>
<proteinExistence type="inferred from homology"/>
<evidence type="ECO:0000313" key="12">
    <source>
        <dbReference type="Proteomes" id="UP000001405"/>
    </source>
</evidence>
<comment type="subcellular location">
    <subcellularLocation>
        <location evidence="9">Cytoplasm</location>
    </subcellularLocation>
</comment>
<dbReference type="InterPro" id="IPR008144">
    <property type="entry name" value="Guanylate_kin-like_dom"/>
</dbReference>
<dbReference type="CDD" id="cd00071">
    <property type="entry name" value="GMPK"/>
    <property type="match status" value="1"/>
</dbReference>
<evidence type="ECO:0000256" key="3">
    <source>
        <dbReference type="ARBA" id="ARBA00016296"/>
    </source>
</evidence>
<dbReference type="InterPro" id="IPR027417">
    <property type="entry name" value="P-loop_NTPase"/>
</dbReference>
<dbReference type="Gene3D" id="3.40.50.300">
    <property type="entry name" value="P-loop containing nucleotide triphosphate hydrolases"/>
    <property type="match status" value="1"/>
</dbReference>
<dbReference type="EC" id="2.7.4.8" evidence="2 9"/>
<dbReference type="SMART" id="SM00072">
    <property type="entry name" value="GuKc"/>
    <property type="match status" value="1"/>
</dbReference>
<gene>
    <name evidence="9" type="primary">gmk</name>
    <name evidence="11" type="ordered locus">UCYN_07300</name>
</gene>
<dbReference type="NCBIfam" id="TIGR03263">
    <property type="entry name" value="guanyl_kin"/>
    <property type="match status" value="1"/>
</dbReference>
<dbReference type="PANTHER" id="PTHR23117">
    <property type="entry name" value="GUANYLATE KINASE-RELATED"/>
    <property type="match status" value="1"/>
</dbReference>
<dbReference type="HAMAP" id="MF_00328">
    <property type="entry name" value="Guanylate_kinase"/>
    <property type="match status" value="1"/>
</dbReference>
<dbReference type="Proteomes" id="UP000001405">
    <property type="component" value="Chromosome"/>
</dbReference>
<protein>
    <recommendedName>
        <fullName evidence="3 9">Guanylate kinase</fullName>
        <ecNumber evidence="2 9">2.7.4.8</ecNumber>
    </recommendedName>
    <alternativeName>
        <fullName evidence="8 9">GMP kinase</fullName>
    </alternativeName>
</protein>
<keyword evidence="6 9" id="KW-0418">Kinase</keyword>
<evidence type="ECO:0000256" key="5">
    <source>
        <dbReference type="ARBA" id="ARBA00022741"/>
    </source>
</evidence>
<evidence type="ECO:0000256" key="8">
    <source>
        <dbReference type="ARBA" id="ARBA00030128"/>
    </source>
</evidence>
<dbReference type="PROSITE" id="PS50052">
    <property type="entry name" value="GUANYLATE_KINASE_2"/>
    <property type="match status" value="1"/>
</dbReference>
<dbReference type="FunFam" id="3.30.63.10:FF:000002">
    <property type="entry name" value="Guanylate kinase 1"/>
    <property type="match status" value="1"/>
</dbReference>
<dbReference type="GO" id="GO:0005524">
    <property type="term" value="F:ATP binding"/>
    <property type="evidence" value="ECO:0007669"/>
    <property type="project" value="UniProtKB-UniRule"/>
</dbReference>
<dbReference type="KEGG" id="cyu:UCYN_07300"/>
<evidence type="ECO:0000256" key="7">
    <source>
        <dbReference type="ARBA" id="ARBA00022840"/>
    </source>
</evidence>
<dbReference type="Pfam" id="PF00625">
    <property type="entry name" value="Guanylate_kin"/>
    <property type="match status" value="1"/>
</dbReference>
<keyword evidence="7 9" id="KW-0067">ATP-binding</keyword>
<keyword evidence="12" id="KW-1185">Reference proteome</keyword>
<comment type="similarity">
    <text evidence="1 9">Belongs to the guanylate kinase family.</text>
</comment>
<dbReference type="GO" id="GO:0004385">
    <property type="term" value="F:GMP kinase activity"/>
    <property type="evidence" value="ECO:0007669"/>
    <property type="project" value="UniProtKB-UniRule"/>
</dbReference>
<dbReference type="GO" id="GO:0005829">
    <property type="term" value="C:cytosol"/>
    <property type="evidence" value="ECO:0007669"/>
    <property type="project" value="TreeGrafter"/>
</dbReference>
<dbReference type="SUPFAM" id="SSF52540">
    <property type="entry name" value="P-loop containing nucleoside triphosphate hydrolases"/>
    <property type="match status" value="1"/>
</dbReference>
<dbReference type="InterPro" id="IPR008145">
    <property type="entry name" value="GK/Ca_channel_bsu"/>
</dbReference>
<keyword evidence="4 9" id="KW-0808">Transferase</keyword>
<sequence length="183" mass="20675">MSGKLVVLTGPSGVGKGTIVHSLLNRYPDLYLSISATTRSPRAGEIHGKDYYFVNNEKFEEMIRQNQLLEWAQYAGNYYGTPRLNIEDKISKGFIVLLEIEVAGAKTIKKTFSNVLRIFILPPSLTELENRLRGRATDSEQAIKKRLKLAKEELAVSQEFDKVIINSNLEKTLEQLELIIFSA</sequence>
<dbReference type="STRING" id="1453429.UCYN_07300"/>
<dbReference type="PROSITE" id="PS00856">
    <property type="entry name" value="GUANYLATE_KINASE_1"/>
    <property type="match status" value="1"/>
</dbReference>
<reference evidence="11 12" key="1">
    <citation type="journal article" date="2010" name="Nature">
        <title>Metabolic streamlining in an open-ocean nitrogen-fixing cyanobacterium.</title>
        <authorList>
            <person name="Tripp H.J."/>
            <person name="Bench S.R."/>
            <person name="Turk K.A."/>
            <person name="Foster R.A."/>
            <person name="Desany B.A."/>
            <person name="Niazi F."/>
            <person name="Affourtit J.P."/>
            <person name="Zehr J.P."/>
        </authorList>
    </citation>
    <scope>NUCLEOTIDE SEQUENCE [LARGE SCALE GENOMIC DNA]</scope>
    <source>
        <strain evidence="12">ALOHA</strain>
    </source>
</reference>
<evidence type="ECO:0000256" key="6">
    <source>
        <dbReference type="ARBA" id="ARBA00022777"/>
    </source>
</evidence>
<dbReference type="PATRIC" id="fig|713887.8.peg.684"/>
<evidence type="ECO:0000256" key="2">
    <source>
        <dbReference type="ARBA" id="ARBA00012961"/>
    </source>
</evidence>
<keyword evidence="9" id="KW-0963">Cytoplasm</keyword>
<evidence type="ECO:0000256" key="9">
    <source>
        <dbReference type="HAMAP-Rule" id="MF_00328"/>
    </source>
</evidence>
<dbReference type="Gene3D" id="3.30.63.10">
    <property type="entry name" value="Guanylate Kinase phosphate binding domain"/>
    <property type="match status" value="1"/>
</dbReference>
<name>D3EPM6_ATETH</name>